<keyword evidence="4" id="KW-1185">Reference proteome</keyword>
<name>A0A068QMI6_9GAMM</name>
<proteinExistence type="predicted"/>
<sequence>MQPQNILIINIARFGDTLLVTPVIRALKELAVIEHPVDYRQATRQDAMSAISVDQVWHSVQNLLENQ</sequence>
<protein>
    <submittedName>
        <fullName evidence="1">Uncharacterized protein</fullName>
    </submittedName>
</protein>
<dbReference type="HOGENOM" id="CLU_2811485_0_0_6"/>
<evidence type="ECO:0000313" key="3">
    <source>
        <dbReference type="Proteomes" id="UP000032721"/>
    </source>
</evidence>
<dbReference type="EMBL" id="FO704550">
    <property type="protein sequence ID" value="CDG15839.1"/>
    <property type="molecule type" value="Genomic_DNA"/>
</dbReference>
<dbReference type="EMBL" id="VNHN01000021">
    <property type="protein sequence ID" value="TYP07845.1"/>
    <property type="molecule type" value="Genomic_DNA"/>
</dbReference>
<dbReference type="RefSeq" id="WP_045967851.1">
    <property type="nucleotide sequence ID" value="NZ_CAWMED010000001.1"/>
</dbReference>
<organism evidence="1 3">
    <name type="scientific">Xenorhabdus doucetiae</name>
    <dbReference type="NCBI Taxonomy" id="351671"/>
    <lineage>
        <taxon>Bacteria</taxon>
        <taxon>Pseudomonadati</taxon>
        <taxon>Pseudomonadota</taxon>
        <taxon>Gammaproteobacteria</taxon>
        <taxon>Enterobacterales</taxon>
        <taxon>Morganellaceae</taxon>
        <taxon>Xenorhabdus</taxon>
    </lineage>
</organism>
<dbReference type="AlphaFoldDB" id="A0A068QMI6"/>
<dbReference type="KEGG" id="xdo:XDD1_0128"/>
<dbReference type="Proteomes" id="UP000324170">
    <property type="component" value="Unassembled WGS sequence"/>
</dbReference>
<reference evidence="1 3" key="1">
    <citation type="submission" date="2013-07" db="EMBL/GenBank/DDBJ databases">
        <authorList>
            <person name="Genoscope - CEA"/>
        </authorList>
    </citation>
    <scope>NUCLEOTIDE SEQUENCE [LARGE SCALE GENOMIC DNA]</scope>
    <source>
        <strain evidence="1">FRM16</strain>
        <strain evidence="3">FRM16 / DSM 17909</strain>
    </source>
</reference>
<reference evidence="2 4" key="2">
    <citation type="submission" date="2019-07" db="EMBL/GenBank/DDBJ databases">
        <title>Genomic Encyclopedia of Type Strains, Phase I: the one thousand microbial genomes (KMG-I) project.</title>
        <authorList>
            <person name="Kyrpides N."/>
        </authorList>
    </citation>
    <scope>NUCLEOTIDE SEQUENCE [LARGE SCALE GENOMIC DNA]</scope>
    <source>
        <strain evidence="2 4">DSM 17909</strain>
    </source>
</reference>
<evidence type="ECO:0000313" key="2">
    <source>
        <dbReference type="EMBL" id="TYP07845.1"/>
    </source>
</evidence>
<evidence type="ECO:0000313" key="1">
    <source>
        <dbReference type="EMBL" id="CDG15839.1"/>
    </source>
</evidence>
<dbReference type="Proteomes" id="UP000032721">
    <property type="component" value="Chromosome"/>
</dbReference>
<dbReference type="OrthoDB" id="9797795at2"/>
<gene>
    <name evidence="2" type="ORF">LY16_01641</name>
    <name evidence="1" type="ORF">XDD1_0128</name>
</gene>
<dbReference type="STRING" id="351671.XDD1_0128"/>
<evidence type="ECO:0000313" key="4">
    <source>
        <dbReference type="Proteomes" id="UP000324170"/>
    </source>
</evidence>
<accession>A0A068QMI6</accession>
<dbReference type="Gene3D" id="3.40.50.2000">
    <property type="entry name" value="Glycogen Phosphorylase B"/>
    <property type="match status" value="1"/>
</dbReference>